<keyword evidence="1" id="KW-0175">Coiled coil</keyword>
<proteinExistence type="predicted"/>
<keyword evidence="3" id="KW-1185">Reference proteome</keyword>
<name>A0A4R1QEZ0_9BACL</name>
<dbReference type="RefSeq" id="WP_132947750.1">
    <property type="nucleotide sequence ID" value="NZ_SLUL01000004.1"/>
</dbReference>
<comment type="caution">
    <text evidence="2">The sequence shown here is derived from an EMBL/GenBank/DDBJ whole genome shotgun (WGS) entry which is preliminary data.</text>
</comment>
<dbReference type="EMBL" id="SLUL01000004">
    <property type="protein sequence ID" value="TCL50983.1"/>
    <property type="molecule type" value="Genomic_DNA"/>
</dbReference>
<feature type="coiled-coil region" evidence="1">
    <location>
        <begin position="13"/>
        <end position="90"/>
    </location>
</feature>
<protein>
    <submittedName>
        <fullName evidence="2">Uncharacterized protein</fullName>
    </submittedName>
</protein>
<accession>A0A4R1QEZ0</accession>
<evidence type="ECO:0000313" key="2">
    <source>
        <dbReference type="EMBL" id="TCL50983.1"/>
    </source>
</evidence>
<organism evidence="2 3">
    <name type="scientific">Thermolongibacillus altinsuensis</name>
    <dbReference type="NCBI Taxonomy" id="575256"/>
    <lineage>
        <taxon>Bacteria</taxon>
        <taxon>Bacillati</taxon>
        <taxon>Bacillota</taxon>
        <taxon>Bacilli</taxon>
        <taxon>Bacillales</taxon>
        <taxon>Anoxybacillaceae</taxon>
        <taxon>Thermolongibacillus</taxon>
    </lineage>
</organism>
<evidence type="ECO:0000256" key="1">
    <source>
        <dbReference type="SAM" id="Coils"/>
    </source>
</evidence>
<evidence type="ECO:0000313" key="3">
    <source>
        <dbReference type="Proteomes" id="UP000295658"/>
    </source>
</evidence>
<dbReference type="Proteomes" id="UP000295658">
    <property type="component" value="Unassembled WGS sequence"/>
</dbReference>
<reference evidence="2 3" key="1">
    <citation type="submission" date="2019-03" db="EMBL/GenBank/DDBJ databases">
        <title>Genomic Encyclopedia of Type Strains, Phase IV (KMG-IV): sequencing the most valuable type-strain genomes for metagenomic binning, comparative biology and taxonomic classification.</title>
        <authorList>
            <person name="Goeker M."/>
        </authorList>
    </citation>
    <scope>NUCLEOTIDE SEQUENCE [LARGE SCALE GENOMIC DNA]</scope>
    <source>
        <strain evidence="2 3">DSM 24979</strain>
    </source>
</reference>
<dbReference type="AlphaFoldDB" id="A0A4R1QEZ0"/>
<gene>
    <name evidence="2" type="ORF">EDD69_10432</name>
</gene>
<sequence length="244" mass="28686">MNSNQQIQLQQKIIHYRAEIASYKNKLKSLELELKKEKMRNQYLQEKLHQIQTAHVDQYEKKIAMLENQLLSYEVALEEEKKQMEALKKNLSLPPKESPLLNVRAFFNYSLILPEEKDEDVLVIGDFVIDNIGNTPLHETIVCIRLNPPEEAKLSGKIAINPWKNDESFNMEWTFANDDWREKIKTNGEYWIKPFQHTALMPNDQLRFQNFEIRTKQTVVVEGFVYCKEIPKGTSSMNNIIINC</sequence>
<dbReference type="OrthoDB" id="2679997at2"/>